<dbReference type="Proteomes" id="UP000218418">
    <property type="component" value="Plasmid plasmid1"/>
</dbReference>
<dbReference type="OrthoDB" id="482376at2"/>
<proteinExistence type="predicted"/>
<organism evidence="1 2">
    <name type="scientific">Calothrix parasitica NIES-267</name>
    <dbReference type="NCBI Taxonomy" id="1973488"/>
    <lineage>
        <taxon>Bacteria</taxon>
        <taxon>Bacillati</taxon>
        <taxon>Cyanobacteriota</taxon>
        <taxon>Cyanophyceae</taxon>
        <taxon>Nostocales</taxon>
        <taxon>Calotrichaceae</taxon>
        <taxon>Calothrix</taxon>
    </lineage>
</organism>
<name>A0A1Z4M273_9CYAN</name>
<keyword evidence="1" id="KW-0614">Plasmid</keyword>
<reference evidence="1 2" key="1">
    <citation type="submission" date="2017-06" db="EMBL/GenBank/DDBJ databases">
        <title>Genome sequencing of cyanobaciteial culture collection at National Institute for Environmental Studies (NIES).</title>
        <authorList>
            <person name="Hirose Y."/>
            <person name="Shimura Y."/>
            <person name="Fujisawa T."/>
            <person name="Nakamura Y."/>
            <person name="Kawachi M."/>
        </authorList>
    </citation>
    <scope>NUCLEOTIDE SEQUENCE [LARGE SCALE GENOMIC DNA]</scope>
    <source>
        <strain evidence="1 2">NIES-267</strain>
        <plasmid evidence="2">Plasmid1 dna</plasmid>
    </source>
</reference>
<protein>
    <submittedName>
        <fullName evidence="1">Uncharacterized protein</fullName>
    </submittedName>
</protein>
<dbReference type="EMBL" id="AP018228">
    <property type="protein sequence ID" value="BAY87604.1"/>
    <property type="molecule type" value="Genomic_DNA"/>
</dbReference>
<evidence type="ECO:0000313" key="2">
    <source>
        <dbReference type="Proteomes" id="UP000218418"/>
    </source>
</evidence>
<gene>
    <name evidence="1" type="ORF">NIES267_71280</name>
</gene>
<evidence type="ECO:0000313" key="1">
    <source>
        <dbReference type="EMBL" id="BAY87604.1"/>
    </source>
</evidence>
<geneLocation type="plasmid" evidence="2">
    <name>Plasmid1 dna</name>
</geneLocation>
<accession>A0A1Z4M273</accession>
<keyword evidence="2" id="KW-1185">Reference proteome</keyword>
<sequence>MGRKKRSRRSRYPWNIEEEKLFTIGKTGNEILCDAGWEKISFEKACEFFSPEVIREWYSSYWEEADVSDLFTELGIDINQFDDEGLEKFLESYDWTPKEVNVVVAKAIYKNHRWIRVLTISTPEFEEYIFQNHEMEAIYLGIHLRNYLKLNIPVINDCKNAVRYLYGRYPNIGWQSRKCVRAAHNLKISQATQLFNEERWDLEWEEEYWENGIKLS</sequence>
<dbReference type="AlphaFoldDB" id="A0A1Z4M273"/>